<dbReference type="PANTHER" id="PTHR11161">
    <property type="entry name" value="O-ACYLTRANSFERASE"/>
    <property type="match status" value="1"/>
</dbReference>
<evidence type="ECO:0000313" key="4">
    <source>
        <dbReference type="EMBL" id="CAI2387389.1"/>
    </source>
</evidence>
<dbReference type="EMBL" id="CAMPGE010029900">
    <property type="protein sequence ID" value="CAI2387389.1"/>
    <property type="molecule type" value="Genomic_DNA"/>
</dbReference>
<keyword evidence="1" id="KW-0472">Membrane</keyword>
<sequence length="702" mass="80347">MLKPVLKSVVLLFIVQLAFCSVSNSDAQQSEMSSAPSLQEDEDTECLQQIRNLLSPGYIKELLQVYMNSGKGINQLGNQYQCETKDNNLEHVTLQIYESNSGFTIFGFGMCSPKECNTPESFSTLTAFIDKQFRAADPDSTLKARMVNPKLHSTSLSAGAVIMILIIAFLVLLWIAGIIVAYTKIGDKFCESREETKIYERKSKWALALYSFNPFSNLNKIVTVDTEGDKTLWVLNGVRVFSMAWVIIGHSFSFIITTAISNFQSLDLMFDTFQFGIIGGGTFAVDSFFWLSGFLTFYIITSKMYAKKELKSVGGFIMLYVHRFLRLIFPLAFIQFFGMFLMRYFGSGPFYWQAWNFMNQNCSTYWWSNLVFINNFVPWSAQSACMGWFWYLANDFQFFAVSPFIIMAYCYNRKMAYIICFILVIISMGLNGVITAIHNVNPMTQARDYDAFSLMYTKPWTRMGPYFLGAVFGFSYFELTMREVYIDLGYTTFNKLYSYLRDSRATSLALAFIGVAITAIFCFPLGSYFNECGNMFDTSLPSNCWGYFPSVLFNTLSRVSFVFGLSLLLLPTFVNRLRIIRGLLCNELFVVLARLSYIAYLLHPIVIFWNYFDAKQGVYASTHDLWFFGIGSVIVTYLLTIPFTLLCEAPFMNLEKYLLMPFKKKQQATKDSFNYIGESQLIQNETADGDEEEPTLVLKKFD</sequence>
<keyword evidence="2" id="KW-0732">Signal</keyword>
<dbReference type="InterPro" id="IPR002656">
    <property type="entry name" value="Acyl_transf_3_dom"/>
</dbReference>
<dbReference type="Pfam" id="PF01757">
    <property type="entry name" value="Acyl_transf_3"/>
    <property type="match status" value="1"/>
</dbReference>
<dbReference type="GO" id="GO:0016747">
    <property type="term" value="F:acyltransferase activity, transferring groups other than amino-acyl groups"/>
    <property type="evidence" value="ECO:0007669"/>
    <property type="project" value="InterPro"/>
</dbReference>
<feature type="transmembrane region" description="Helical" evidence="1">
    <location>
        <begin position="505"/>
        <end position="526"/>
    </location>
</feature>
<protein>
    <recommendedName>
        <fullName evidence="3">Acyltransferase 3 domain-containing protein</fullName>
    </recommendedName>
</protein>
<feature type="transmembrane region" description="Helical" evidence="1">
    <location>
        <begin position="240"/>
        <end position="261"/>
    </location>
</feature>
<name>A0AAD1YA93_EUPCR</name>
<accession>A0AAD1YA93</accession>
<feature type="signal peptide" evidence="2">
    <location>
        <begin position="1"/>
        <end position="20"/>
    </location>
</feature>
<keyword evidence="1" id="KW-1133">Transmembrane helix</keyword>
<feature type="transmembrane region" description="Helical" evidence="1">
    <location>
        <begin position="273"/>
        <end position="300"/>
    </location>
</feature>
<dbReference type="Proteomes" id="UP001295684">
    <property type="component" value="Unassembled WGS sequence"/>
</dbReference>
<dbReference type="AlphaFoldDB" id="A0AAD1YA93"/>
<keyword evidence="5" id="KW-1185">Reference proteome</keyword>
<organism evidence="4 5">
    <name type="scientific">Euplotes crassus</name>
    <dbReference type="NCBI Taxonomy" id="5936"/>
    <lineage>
        <taxon>Eukaryota</taxon>
        <taxon>Sar</taxon>
        <taxon>Alveolata</taxon>
        <taxon>Ciliophora</taxon>
        <taxon>Intramacronucleata</taxon>
        <taxon>Spirotrichea</taxon>
        <taxon>Hypotrichia</taxon>
        <taxon>Euplotida</taxon>
        <taxon>Euplotidae</taxon>
        <taxon>Moneuplotes</taxon>
    </lineage>
</organism>
<feature type="transmembrane region" description="Helical" evidence="1">
    <location>
        <begin position="324"/>
        <end position="345"/>
    </location>
</feature>
<evidence type="ECO:0000256" key="1">
    <source>
        <dbReference type="SAM" id="Phobius"/>
    </source>
</evidence>
<comment type="caution">
    <text evidence="4">The sequence shown here is derived from an EMBL/GenBank/DDBJ whole genome shotgun (WGS) entry which is preliminary data.</text>
</comment>
<feature type="transmembrane region" description="Helical" evidence="1">
    <location>
        <begin position="416"/>
        <end position="440"/>
    </location>
</feature>
<evidence type="ECO:0000313" key="5">
    <source>
        <dbReference type="Proteomes" id="UP001295684"/>
    </source>
</evidence>
<feature type="transmembrane region" description="Helical" evidence="1">
    <location>
        <begin position="156"/>
        <end position="183"/>
    </location>
</feature>
<evidence type="ECO:0000259" key="3">
    <source>
        <dbReference type="Pfam" id="PF01757"/>
    </source>
</evidence>
<feature type="transmembrane region" description="Helical" evidence="1">
    <location>
        <begin position="460"/>
        <end position="477"/>
    </location>
</feature>
<dbReference type="PANTHER" id="PTHR11161:SF0">
    <property type="entry name" value="O-ACYLTRANSFERASE LIKE PROTEIN"/>
    <property type="match status" value="1"/>
</dbReference>
<feature type="domain" description="Acyltransferase 3" evidence="3">
    <location>
        <begin position="235"/>
        <end position="639"/>
    </location>
</feature>
<evidence type="ECO:0000256" key="2">
    <source>
        <dbReference type="SAM" id="SignalP"/>
    </source>
</evidence>
<keyword evidence="1" id="KW-0812">Transmembrane</keyword>
<proteinExistence type="predicted"/>
<feature type="transmembrane region" description="Helical" evidence="1">
    <location>
        <begin position="388"/>
        <end position="409"/>
    </location>
</feature>
<dbReference type="InterPro" id="IPR052728">
    <property type="entry name" value="O2_lipid_transport_reg"/>
</dbReference>
<reference evidence="4" key="1">
    <citation type="submission" date="2023-07" db="EMBL/GenBank/DDBJ databases">
        <authorList>
            <consortium name="AG Swart"/>
            <person name="Singh M."/>
            <person name="Singh A."/>
            <person name="Seah K."/>
            <person name="Emmerich C."/>
        </authorList>
    </citation>
    <scope>NUCLEOTIDE SEQUENCE</scope>
    <source>
        <strain evidence="4">DP1</strain>
    </source>
</reference>
<feature type="transmembrane region" description="Helical" evidence="1">
    <location>
        <begin position="591"/>
        <end position="612"/>
    </location>
</feature>
<gene>
    <name evidence="4" type="ORF">ECRASSUSDP1_LOCUS29021</name>
</gene>
<feature type="transmembrane region" description="Helical" evidence="1">
    <location>
        <begin position="546"/>
        <end position="570"/>
    </location>
</feature>
<feature type="transmembrane region" description="Helical" evidence="1">
    <location>
        <begin position="624"/>
        <end position="647"/>
    </location>
</feature>
<feature type="chain" id="PRO_5041928356" description="Acyltransferase 3 domain-containing protein" evidence="2">
    <location>
        <begin position="21"/>
        <end position="702"/>
    </location>
</feature>